<dbReference type="AlphaFoldDB" id="A0A9W7YBV5"/>
<sequence>MLARRAAQVAARSGVASARSNSTAAAADGEYPGSSNYRPGKEGYAPGFPPPKGWSAAPAPKPAQLRARDLPTASAKQTHVPSSDLAANDAGRLYRQKLRELRYGYLKGHVEQQEKKRELDEMKRQQMRVLVREQKAKLLRERKEYEEKVKADPLSAENVMNAEGKTVLSNLEEAETGEVGYTLAPPRVSVLIPKQPNEERQQERGRNRQLVGHRQHEANVQTMMTLFHEASSFVHYGNINYKIMQFMDSVSFPNRSLSEMFELVHKSGGVVPPAEIGKRTDELRNTLQGTTGHHNKLGYDGLMEWLDKHPEDADGISHVAEKDTPSPSD</sequence>
<dbReference type="OrthoDB" id="5597211at2759"/>
<name>A0A9W7YBV5_9FUNG</name>
<feature type="compositionally biased region" description="Basic and acidic residues" evidence="1">
    <location>
        <begin position="196"/>
        <end position="206"/>
    </location>
</feature>
<accession>A0A9W7YBV5</accession>
<dbReference type="EMBL" id="JANBOI010000642">
    <property type="protein sequence ID" value="KAJ1729288.1"/>
    <property type="molecule type" value="Genomic_DNA"/>
</dbReference>
<feature type="compositionally biased region" description="Low complexity" evidence="1">
    <location>
        <begin position="1"/>
        <end position="27"/>
    </location>
</feature>
<dbReference type="Proteomes" id="UP001143981">
    <property type="component" value="Unassembled WGS sequence"/>
</dbReference>
<protein>
    <submittedName>
        <fullName evidence="2">Uncharacterized protein</fullName>
    </submittedName>
</protein>
<reference evidence="2" key="1">
    <citation type="submission" date="2022-07" db="EMBL/GenBank/DDBJ databases">
        <title>Phylogenomic reconstructions and comparative analyses of Kickxellomycotina fungi.</title>
        <authorList>
            <person name="Reynolds N.K."/>
            <person name="Stajich J.E."/>
            <person name="Barry K."/>
            <person name="Grigoriev I.V."/>
            <person name="Crous P."/>
            <person name="Smith M.E."/>
        </authorList>
    </citation>
    <scope>NUCLEOTIDE SEQUENCE</scope>
    <source>
        <strain evidence="2">BCRC 34381</strain>
    </source>
</reference>
<proteinExistence type="predicted"/>
<evidence type="ECO:0000313" key="3">
    <source>
        <dbReference type="Proteomes" id="UP001143981"/>
    </source>
</evidence>
<evidence type="ECO:0000256" key="1">
    <source>
        <dbReference type="SAM" id="MobiDB-lite"/>
    </source>
</evidence>
<comment type="caution">
    <text evidence="2">The sequence shown here is derived from an EMBL/GenBank/DDBJ whole genome shotgun (WGS) entry which is preliminary data.</text>
</comment>
<keyword evidence="3" id="KW-1185">Reference proteome</keyword>
<organism evidence="2 3">
    <name type="scientific">Coemansia biformis</name>
    <dbReference type="NCBI Taxonomy" id="1286918"/>
    <lineage>
        <taxon>Eukaryota</taxon>
        <taxon>Fungi</taxon>
        <taxon>Fungi incertae sedis</taxon>
        <taxon>Zoopagomycota</taxon>
        <taxon>Kickxellomycotina</taxon>
        <taxon>Kickxellomycetes</taxon>
        <taxon>Kickxellales</taxon>
        <taxon>Kickxellaceae</taxon>
        <taxon>Coemansia</taxon>
    </lineage>
</organism>
<gene>
    <name evidence="2" type="ORF">LPJ61_003598</name>
</gene>
<feature type="region of interest" description="Disordered" evidence="1">
    <location>
        <begin position="193"/>
        <end position="212"/>
    </location>
</feature>
<feature type="region of interest" description="Disordered" evidence="1">
    <location>
        <begin position="1"/>
        <end position="88"/>
    </location>
</feature>
<evidence type="ECO:0000313" key="2">
    <source>
        <dbReference type="EMBL" id="KAJ1729288.1"/>
    </source>
</evidence>